<dbReference type="Pfam" id="PF17828">
    <property type="entry name" value="FAS_N"/>
    <property type="match status" value="1"/>
</dbReference>
<evidence type="ECO:0000256" key="2">
    <source>
        <dbReference type="ARBA" id="ARBA00007485"/>
    </source>
</evidence>
<sequence>MAVQNGSAIPKPAITTRPLIIAQHKLRISIPVSTAADEWIAAEVLRDEFTHEQSQLDAIDTTAELENAAEATVELAARFLAYVASNISKDPQSISARTALLLNALKHFTSSYLATKDIHTLASTFDNDSRKVVLTAYFHAVAALKQQHVSDIPSQPESALLKAATSSNASIFALFGGQGTNEVYFDELQNLYDIYTPIVAPFVQSVSSEILVPLAEEESESNFYISGLDVLSWLSGASPRPSVAYLASVPVSFPLIGLTQLVQYLVVCHVAGLTPGELRTRITGATGHSQGIVSAVAIAASATFEEFAQNACKALKWLFYSGLRGQQAFPITAVEPGVVQDAIEGGEGTPSPMLSVTGLSLKELEPHITKTNKYLPATSQLFVSLHNGPKAFVVTGPPKALFGLVTSLRKVKAPTGADQSKIAFSKRKPVFSIRFLVVGVPYHSEYLAAATEKLVEEDLESEELWVSSDLKIPVYNTEDGSDMRKATSSITRLLCEQIFTSPIHWTKATDFPETATHAIDFGPGGLSGIGPLTARNFDGRGVRVIVAGERGKGDAELYGSTGVNYEEWWSKKWSPSLIRTSDGELHLDTPFSRLLGKPPIMVAGMTPSTVKAGFVSAVLDAGYHIELAGGGHYNAAALRAKVAEIQKLVPAGVGITLNALYINPRQFTFQFPLWQEMRKEGLPVEGFCVAAGIPTTEKAVEIIEGLKAAGIKHVSFKPGSVDGIRQVINIAAANPDFPIIMQWTGGRAGGHHSFEDFHQPVLATYRAIRQHPNICLVGGSGFGSAEDVWEYLTGDWSVNRFGVQPMPFDGFLFASRVMVAKEAHTSSSVKDLIVAAAGVDDDAWEGTYTKPTGGILTVRSELGEPIHKVATRAVKLWKEFDDTVFGLPKEKRTVWLAERKKEVIDKLNRDFAKPWFGWKKDGSVAFDLSDMTYEETVLRMVRLMYVAHQQRWVDRSLRNLVGDWLRRVEERFAGVNGSGNKPSLLQNFSLLDDPAPFVASFFKRYTLACEQLLSAEDAAFFLAISQRPGQKPVPFIPVLDASFEVWFKKDSLWAAEDIEAVFDQDPQRVCILQGPVAVKWAVKKDEPVKELLGNINKGLIQRLLERKYGGDVSAVPTIDYLAVPPKPVAPLTGVARSESGSTVTYEFGKSLPDTSVWLETLAGQNLNWLRALVTSNTIVQGTSYIDNPLRRILAPRAGQKVIVKYNGAVPASVSIYGAARSYGEHVENFKALQIVYTSSSKLIDLSLYEERLGSSIPLSLQFVYKPSQGFAPIHEIAAGRNQRIKEFYWKLWYGDKEVLPAIGIRDKFVGPEVAIQAEHVENFCAVVGNQGESFKTARNEKVQAPMDFAIVTGWQSIMKSIFPSAIDGDLLKLVHLSNGFRMVDGAEPLAVGDVCKAESRIVSVVNAPEGKIVKVKGYVYRQGQRVIEVVSAFLYRGRFTDYENTFDTTEEPDYSVLVNSDAEVGVLQSKEWFEWENENSPLVAGTLLIFRIQSQVSFKDRTAFRNVSVTGDVFIRNQLKALVKVGSVDFQQDDSQGNPVLSYLQRHGTPLGLTTPLAGEGYTLTTADVSTAFNAPLSNEAYSKVSGDFNPIHINPYFSDFASLPATITHGLWSSAATRRYVENVVAKGHPERVIAYDVNFVGMVLPNDRLEVKLRHMGMRDGNIVVGITTTNDRGEKVLTGSAEVSQPTTVYVFTGQGSQEPGMGMDLYNSSPAARAVWEGADAHLLAVYGFSIVEIVKDNPKEKTIHFGGIKGQEIRQRYMDMTYDAMDKDGRVKTLPLFGDINVRTQKYTFSHPNGLLFATQFAQIALVVTEKAAFEDMRIKGFVQKDCAFAGHSLGEYSALASIADVLHISALVDVVFYRGITMQRAVERDAQNRSNYAMCAVNPSRISPTFSDAALREVVDSIATISGSLLEIVNYNVEGQQYVCAGELLALQTMTNVLNYLKIQKIDITKLAQSFSVEKVKEMLGEIVQSCLAKAQEQQKAEGYIKLDRGFATIPLPGIDVPFHSRYLWAGVLPFRAYLSKKINPNHLNPDMLVDKYIPNLIAKPFQVSREYAQIIYDQTSSPKLDKVLRKWDEEKWGSDANRQQLAYIILVELLAYQFASPVRWIETQDLLFTHFKFERLIELGPSPTLTGMATRTLKAKYESADGSVTMTRTILCHSKNVKEIYYQHEDEPEAAPAEEAAPAAASSAAPATTQAAAAPAPVAAPSGPVASIDDVPITAMDILLVVVAQKLKKRVDEIPLSKTIKDLVGGKSTLQNEILGDLQQEFSSAPEKGEELPLEELGAALGNGFSGALGKYSTGLVSRLVGGKMPGGFNASAIKTHLSKTWGLGPGRADGVLLLATTLEPPKRLGNEAEAKTWLDSVVAIYAQRAGISLSSGGAGGAGGGGGGGGPVINSEEFLKFQADQHKFAAQHIELYMRYLGRDSRSGDIAFDQEKANTSALQAKLDSILREHGDAYIDGIQPRFDPLKARRFDSSWNWARQDALLMFYDIIFGRLTTVDREITARCIALLNRADPDMLRYFQYNIDQCDPSKGENYRLAKDFGEQFINNTREVIGKAPLYKDVTFPTAPHTEVTDKGDIKYSEVVREGVRKLEAYVEEMASGDAVSGSVNVEKVQDDVLKLWSVVKDLPEISNDQKNRIKALYEGVVRSLASAPDARPARVGAPRSRRSSSTFLRPQMTGVTPVTSISSDKVPLLHLKRKVGTTWEYSSNLTGVYLDILHEIATSGTTFKDKNALLTGVGKGSIGVEIVKGLLAGGAHVVITTSSYNRKTVEYYQSIYQAIGSRGSSLTVVPFNQASKQDVEALVDYIYANLGMDLDYIIPFAGIPENGREIDGLDDRSELAHRMMLVNLLRILGAVKTKKASRHFVTRPTQVILPLSPNHGLFGNDGLYSESKISLETLFQRWASESWGEYLCLAGAVIGWTRGTGLMGPTNIVAHELESYGVRTFSAKEMAFNILGLMHPLLFSITQVEPIWADLNGGMDRLPDLAEITNRIRIKLNKKADLRRAIARDNSADFKIINGVEAERLLQTVDVLPRANFRFDFPTLESASSLSDVSRLRGLIDLDKVVVVTGSGEVGPWGSSRTRWEMEARGEFTIEGCIEMAWIMGYIKHFDGRLKDGSLYVGWVDSKTNEPVDDKDVKGRYEKDILVHAGIRLIEPELFRGYNPNKKVFNQEVELIHDLEPIETSESEAQKFKLQHGDKCDIWAGEGGQWFAKFKKGACVFVPKAFKFSRTVAGQIPTGWHAGRYGIPDDIIAQTDRTTLWSLVSTVEALNASGITDPYELYKHMHPSEVGTALGSGMGGTISMGKMFKDRRDEKEVQNDILQETFINTTAGWINLLIMSSSGPVKIPVGACATALQSLEIAADTILSGKAKVMIAGGFDDISEEGSYEFANMKATSNAETEFAMGREPTEMSRPATTSRAGFMEAQGSGVHIVMSARTALELGAPIRGILAFTSTSTDKAGRSVPAPGRGALTVAREVKPKHSLPILDIAYRSRQLAFRRNQISQWLTHEEFELQEEVSSKKAAGEDVSQDYVNSRITNLEKEASRQEKDALAMYGMLEGSDPTIAPLRRALAVWGLTADDIGVLSIHGTSTGANEKNETHIWNEIFTTISRTPGNAVPIMAQKSLLGHAKGGSAAWQAAGLLNTVITGIIPGNRNSDNIDALFQDRQFLMFPSKTIHTDGIRAGVMSSFGFGQVGGTALVVHPRYLFGALEPSYYEQYKLRNRTRALQSYKAMSEMMIKNSLVKIKEHPPYSLDLEDKVLLNSMARASLDPKTGEYGFTSKLTADVPSDAANVKAITDIMASNALSATSPVGVGVDQELISAVPSHNPTFVERNFTAAEIAYCRSQPSPSSSFAARWVGKEAVFKSLGVKSSGAAASMKEIEIVNDASGVPTVTLHGEAKAKASAKGVSKVLISLSHSDTVAVAFAQASS</sequence>
<keyword evidence="21" id="KW-0456">Lyase</keyword>
<reference evidence="30 31" key="1">
    <citation type="journal article" date="2020" name="ISME J.">
        <title>Uncovering the hidden diversity of litter-decomposition mechanisms in mushroom-forming fungi.</title>
        <authorList>
            <person name="Floudas D."/>
            <person name="Bentzer J."/>
            <person name="Ahren D."/>
            <person name="Johansson T."/>
            <person name="Persson P."/>
            <person name="Tunlid A."/>
        </authorList>
    </citation>
    <scope>NUCLEOTIDE SEQUENCE [LARGE SCALE GENOMIC DNA]</scope>
    <source>
        <strain evidence="30 31">CBS 101986</strain>
    </source>
</reference>
<dbReference type="GO" id="GO:0005835">
    <property type="term" value="C:fatty acid synthase complex"/>
    <property type="evidence" value="ECO:0007669"/>
    <property type="project" value="InterPro"/>
</dbReference>
<comment type="catalytic activity">
    <reaction evidence="26">
        <text>a fatty acyl-[ACP] + malonyl-[ACP] + H(+) = a 3-oxoacyl-[ACP] + holo-[ACP] + CO2</text>
        <dbReference type="Rhea" id="RHEA:22836"/>
        <dbReference type="Rhea" id="RHEA-COMP:9623"/>
        <dbReference type="Rhea" id="RHEA-COMP:9685"/>
        <dbReference type="Rhea" id="RHEA-COMP:9916"/>
        <dbReference type="Rhea" id="RHEA-COMP:14125"/>
        <dbReference type="ChEBI" id="CHEBI:15378"/>
        <dbReference type="ChEBI" id="CHEBI:16526"/>
        <dbReference type="ChEBI" id="CHEBI:64479"/>
        <dbReference type="ChEBI" id="CHEBI:78449"/>
        <dbReference type="ChEBI" id="CHEBI:78776"/>
        <dbReference type="ChEBI" id="CHEBI:138651"/>
        <dbReference type="EC" id="2.3.1.41"/>
    </reaction>
</comment>
<dbReference type="FunFam" id="3.20.20.70:FF:000078">
    <property type="entry name" value="Fatty acid synthase beta subunit dehydratase"/>
    <property type="match status" value="1"/>
</dbReference>
<dbReference type="EC" id="2.3.1.41" evidence="5"/>
<dbReference type="InterPro" id="IPR032088">
    <property type="entry name" value="SAT"/>
</dbReference>
<dbReference type="Gene3D" id="6.10.60.10">
    <property type="match status" value="1"/>
</dbReference>
<dbReference type="SUPFAM" id="SSF53901">
    <property type="entry name" value="Thiolase-like"/>
    <property type="match status" value="2"/>
</dbReference>
<evidence type="ECO:0000256" key="12">
    <source>
        <dbReference type="ARBA" id="ARBA00022801"/>
    </source>
</evidence>
<comment type="similarity">
    <text evidence="2">Belongs to the thiolase-like superfamily. Fungal fatty acid synthetase subunit alpha family.</text>
</comment>
<keyword evidence="15" id="KW-0521">NADP</keyword>
<dbReference type="GO" id="GO:0008897">
    <property type="term" value="F:holo-[acyl-carrier-protein] synthase activity"/>
    <property type="evidence" value="ECO:0007669"/>
    <property type="project" value="InterPro"/>
</dbReference>
<comment type="subunit">
    <text evidence="23">[Alpha(6)beta(6)] hexamers of two multifunctional subunits (alpha and beta).</text>
</comment>
<dbReference type="PRINTS" id="PR01483">
    <property type="entry name" value="FASYNTHASE"/>
</dbReference>
<dbReference type="Pfam" id="PF00106">
    <property type="entry name" value="adh_short"/>
    <property type="match status" value="1"/>
</dbReference>
<evidence type="ECO:0000256" key="14">
    <source>
        <dbReference type="ARBA" id="ARBA00022842"/>
    </source>
</evidence>
<evidence type="ECO:0000256" key="18">
    <source>
        <dbReference type="ARBA" id="ARBA00023027"/>
    </source>
</evidence>
<dbReference type="Gene3D" id="3.30.70.2490">
    <property type="match status" value="1"/>
</dbReference>
<dbReference type="InterPro" id="IPR047224">
    <property type="entry name" value="FAS_alpha_su_C"/>
</dbReference>
<keyword evidence="17" id="KW-0843">Virulence</keyword>
<evidence type="ECO:0000256" key="6">
    <source>
        <dbReference type="ARBA" id="ARBA00014008"/>
    </source>
</evidence>
<dbReference type="Gene3D" id="1.20.1050.120">
    <property type="match status" value="1"/>
</dbReference>
<dbReference type="FunFam" id="3.30.70.3330:FF:000001">
    <property type="entry name" value="Fatty acid synthase subunit beta dehydratase"/>
    <property type="match status" value="1"/>
</dbReference>
<dbReference type="Gene3D" id="3.40.50.720">
    <property type="entry name" value="NAD(P)-binding Rossmann-like Domain"/>
    <property type="match status" value="1"/>
</dbReference>
<dbReference type="Gene3D" id="3.90.470.20">
    <property type="entry name" value="4'-phosphopantetheinyl transferase domain"/>
    <property type="match status" value="1"/>
</dbReference>
<evidence type="ECO:0000259" key="29">
    <source>
        <dbReference type="PROSITE" id="PS52004"/>
    </source>
</evidence>
<dbReference type="CDD" id="cd00828">
    <property type="entry name" value="elong_cond_enzymes"/>
    <property type="match status" value="1"/>
</dbReference>
<dbReference type="InterPro" id="IPR037143">
    <property type="entry name" value="4-PPantetheinyl_Trfase_dom_sf"/>
</dbReference>
<dbReference type="InterPro" id="IPR008278">
    <property type="entry name" value="4-PPantetheinyl_Trfase_dom"/>
</dbReference>
<dbReference type="GO" id="GO:0004300">
    <property type="term" value="F:enoyl-CoA hydratase activity"/>
    <property type="evidence" value="ECO:0007669"/>
    <property type="project" value="UniProtKB-ARBA"/>
</dbReference>
<keyword evidence="22" id="KW-0511">Multifunctional enzyme</keyword>
<keyword evidence="8" id="KW-0444">Lipid biosynthesis</keyword>
<dbReference type="InterPro" id="IPR014043">
    <property type="entry name" value="Acyl_transferase_dom"/>
</dbReference>
<keyword evidence="14" id="KW-0460">Magnesium</keyword>
<evidence type="ECO:0000256" key="26">
    <source>
        <dbReference type="ARBA" id="ARBA00049541"/>
    </source>
</evidence>
<comment type="pathway">
    <text evidence="1">Lipid metabolism; fatty acid beta-oxidation.</text>
</comment>
<dbReference type="GO" id="GO:0004312">
    <property type="term" value="F:fatty acid synthase activity"/>
    <property type="evidence" value="ECO:0007669"/>
    <property type="project" value="InterPro"/>
</dbReference>
<evidence type="ECO:0000256" key="10">
    <source>
        <dbReference type="ARBA" id="ARBA00022679"/>
    </source>
</evidence>
<dbReference type="PROSITE" id="PS52004">
    <property type="entry name" value="KS3_2"/>
    <property type="match status" value="1"/>
</dbReference>
<dbReference type="FunFam" id="3.90.470.20:FF:000005">
    <property type="entry name" value="Fatty acid synthase alpha subunit FasA"/>
    <property type="match status" value="1"/>
</dbReference>
<evidence type="ECO:0000313" key="30">
    <source>
        <dbReference type="EMBL" id="KAF5327467.1"/>
    </source>
</evidence>
<dbReference type="Pfam" id="PF01648">
    <property type="entry name" value="ACPS"/>
    <property type="match status" value="1"/>
</dbReference>
<evidence type="ECO:0000256" key="21">
    <source>
        <dbReference type="ARBA" id="ARBA00023239"/>
    </source>
</evidence>
<dbReference type="PROSITE" id="PS00606">
    <property type="entry name" value="KS3_1"/>
    <property type="match status" value="1"/>
</dbReference>
<dbReference type="InterPro" id="IPR050830">
    <property type="entry name" value="Fungal_FAS"/>
</dbReference>
<dbReference type="InterPro" id="IPR041550">
    <property type="entry name" value="FASI_helical"/>
</dbReference>
<evidence type="ECO:0000256" key="7">
    <source>
        <dbReference type="ARBA" id="ARBA00022450"/>
    </source>
</evidence>
<keyword evidence="13" id="KW-0276">Fatty acid metabolism</keyword>
<dbReference type="SUPFAM" id="SSF51395">
    <property type="entry name" value="FMN-linked oxidoreductases"/>
    <property type="match status" value="1"/>
</dbReference>
<dbReference type="Gene3D" id="6.10.140.1400">
    <property type="match status" value="1"/>
</dbReference>
<evidence type="ECO:0000256" key="13">
    <source>
        <dbReference type="ARBA" id="ARBA00022832"/>
    </source>
</evidence>
<dbReference type="EC" id="2.3.1.86" evidence="3"/>
<dbReference type="SMART" id="SM00827">
    <property type="entry name" value="PKS_AT"/>
    <property type="match status" value="1"/>
</dbReference>
<dbReference type="InterPro" id="IPR041099">
    <property type="entry name" value="FAS1_N"/>
</dbReference>
<dbReference type="HAMAP" id="MF_00101">
    <property type="entry name" value="AcpS"/>
    <property type="match status" value="1"/>
</dbReference>
<feature type="domain" description="Carrier" evidence="28">
    <location>
        <begin position="2224"/>
        <end position="2299"/>
    </location>
</feature>
<dbReference type="InterPro" id="IPR040883">
    <property type="entry name" value="FAS_meander"/>
</dbReference>
<dbReference type="GO" id="GO:0006635">
    <property type="term" value="P:fatty acid beta-oxidation"/>
    <property type="evidence" value="ECO:0007669"/>
    <property type="project" value="UniProtKB-UniPathway"/>
</dbReference>
<dbReference type="InterPro" id="IPR009081">
    <property type="entry name" value="PP-bd_ACP"/>
</dbReference>
<evidence type="ECO:0000256" key="27">
    <source>
        <dbReference type="SAM" id="MobiDB-lite"/>
    </source>
</evidence>
<dbReference type="Pfam" id="PF02801">
    <property type="entry name" value="Ketoacyl-synt_C"/>
    <property type="match status" value="1"/>
</dbReference>
<dbReference type="InterPro" id="IPR004568">
    <property type="entry name" value="Ppantetheine-prot_Trfase_dom"/>
</dbReference>
<dbReference type="Gene3D" id="6.10.140.1410">
    <property type="match status" value="1"/>
</dbReference>
<keyword evidence="16" id="KW-0560">Oxidoreductase</keyword>
<evidence type="ECO:0000256" key="24">
    <source>
        <dbReference type="ARBA" id="ARBA00048237"/>
    </source>
</evidence>
<dbReference type="GO" id="GO:0016787">
    <property type="term" value="F:hydrolase activity"/>
    <property type="evidence" value="ECO:0007669"/>
    <property type="project" value="UniProtKB-KW"/>
</dbReference>
<keyword evidence="31" id="KW-1185">Reference proteome</keyword>
<comment type="catalytic activity">
    <reaction evidence="24">
        <text>acetyl-CoA + n malonyl-CoA + 2n NADPH + 4n H(+) = a long-chain-acyl-CoA + n CoA + n CO2 + 2n NADP(+).</text>
        <dbReference type="EC" id="2.3.1.86"/>
    </reaction>
</comment>
<feature type="region of interest" description="Disordered" evidence="27">
    <location>
        <begin position="2176"/>
        <end position="2199"/>
    </location>
</feature>
<dbReference type="InterPro" id="IPR014030">
    <property type="entry name" value="Ketoacyl_synth_N"/>
</dbReference>
<evidence type="ECO:0000256" key="20">
    <source>
        <dbReference type="ARBA" id="ARBA00023160"/>
    </source>
</evidence>
<dbReference type="GO" id="GO:0006633">
    <property type="term" value="P:fatty acid biosynthetic process"/>
    <property type="evidence" value="ECO:0007669"/>
    <property type="project" value="UniProtKB-KW"/>
</dbReference>
<dbReference type="Gene3D" id="1.20.930.70">
    <property type="match status" value="1"/>
</dbReference>
<dbReference type="EC" id="1.1.1.100" evidence="4"/>
<dbReference type="SUPFAM" id="SSF56214">
    <property type="entry name" value="4'-phosphopantetheinyl transferase"/>
    <property type="match status" value="1"/>
</dbReference>
<dbReference type="InterPro" id="IPR016035">
    <property type="entry name" value="Acyl_Trfase/lysoPLipase"/>
</dbReference>
<dbReference type="GO" id="GO:0004321">
    <property type="term" value="F:fatty-acyl-CoA synthase activity"/>
    <property type="evidence" value="ECO:0007669"/>
    <property type="project" value="UniProtKB-EC"/>
</dbReference>
<dbReference type="InterPro" id="IPR018201">
    <property type="entry name" value="Ketoacyl_synth_AS"/>
</dbReference>
<dbReference type="SUPFAM" id="SSF54637">
    <property type="entry name" value="Thioesterase/thiol ester dehydrase-isomerase"/>
    <property type="match status" value="2"/>
</dbReference>
<keyword evidence="19" id="KW-0443">Lipid metabolism</keyword>
<dbReference type="PROSITE" id="PS50075">
    <property type="entry name" value="CARRIER"/>
    <property type="match status" value="1"/>
</dbReference>
<dbReference type="Gene3D" id="3.40.366.10">
    <property type="entry name" value="Malonyl-Coenzyme A Acyl Carrier Protein, domain 2"/>
    <property type="match status" value="3"/>
</dbReference>
<gene>
    <name evidence="30" type="ORF">D9619_004059</name>
</gene>
<evidence type="ECO:0000259" key="28">
    <source>
        <dbReference type="PROSITE" id="PS50075"/>
    </source>
</evidence>
<dbReference type="InterPro" id="IPR040899">
    <property type="entry name" value="Fas_alpha_ACP"/>
</dbReference>
<dbReference type="SUPFAM" id="SSF52151">
    <property type="entry name" value="FabD/lysophospholipase-like"/>
    <property type="match status" value="2"/>
</dbReference>
<dbReference type="Pfam" id="PF01575">
    <property type="entry name" value="MaoC_dehydratas"/>
    <property type="match status" value="1"/>
</dbReference>
<dbReference type="Gene3D" id="3.10.129.10">
    <property type="entry name" value="Hotdog Thioesterase"/>
    <property type="match status" value="1"/>
</dbReference>
<dbReference type="Gene3D" id="3.30.1120.100">
    <property type="match status" value="1"/>
</dbReference>
<dbReference type="GO" id="GO:0004318">
    <property type="term" value="F:enoyl-[acyl-carrier-protein] reductase (NADH) activity"/>
    <property type="evidence" value="ECO:0007669"/>
    <property type="project" value="InterPro"/>
</dbReference>
<evidence type="ECO:0000313" key="31">
    <source>
        <dbReference type="Proteomes" id="UP000567179"/>
    </source>
</evidence>
<dbReference type="SUPFAM" id="SSF51735">
    <property type="entry name" value="NAD(P)-binding Rossmann-fold domains"/>
    <property type="match status" value="1"/>
</dbReference>
<dbReference type="Pfam" id="PF08354">
    <property type="entry name" value="Fas1-AflB-like_hel"/>
    <property type="match status" value="1"/>
</dbReference>
<dbReference type="InterPro" id="IPR054357">
    <property type="entry name" value="MFE-2_N"/>
</dbReference>
<evidence type="ECO:0000256" key="19">
    <source>
        <dbReference type="ARBA" id="ARBA00023098"/>
    </source>
</evidence>
<dbReference type="CDD" id="cd03447">
    <property type="entry name" value="FAS_MaoC"/>
    <property type="match status" value="1"/>
</dbReference>
<dbReference type="PANTHER" id="PTHR10982:SF21">
    <property type="entry name" value="FATTY ACID SYNTHASE SUBUNIT BETA"/>
    <property type="match status" value="1"/>
</dbReference>
<dbReference type="InterPro" id="IPR002582">
    <property type="entry name" value="ACPS"/>
</dbReference>
<keyword evidence="12" id="KW-0378">Hydrolase</keyword>
<dbReference type="InterPro" id="IPR016039">
    <property type="entry name" value="Thiolase-like"/>
</dbReference>
<feature type="domain" description="Ketosynthase family 3 (KS3)" evidence="29">
    <location>
        <begin position="3179"/>
        <end position="3713"/>
    </location>
</feature>
<dbReference type="InterPro" id="IPR002347">
    <property type="entry name" value="SDR_fam"/>
</dbReference>
<evidence type="ECO:0000256" key="9">
    <source>
        <dbReference type="ARBA" id="ARBA00022553"/>
    </source>
</evidence>
<dbReference type="Gene3D" id="6.10.250.1930">
    <property type="match status" value="1"/>
</dbReference>
<dbReference type="FunFam" id="3.40.366.10:FF:000006">
    <property type="entry name" value="Fatty acid synthase beta subunit dehydratase"/>
    <property type="match status" value="1"/>
</dbReference>
<protein>
    <recommendedName>
        <fullName evidence="6">Fatty acid synthase subunit alpha</fullName>
        <ecNumber evidence="4">1.1.1.100</ecNumber>
        <ecNumber evidence="5">2.3.1.41</ecNumber>
        <ecNumber evidence="3">2.3.1.86</ecNumber>
    </recommendedName>
</protein>
<evidence type="ECO:0000256" key="15">
    <source>
        <dbReference type="ARBA" id="ARBA00022857"/>
    </source>
</evidence>
<dbReference type="EMBL" id="JAACJJ010000014">
    <property type="protein sequence ID" value="KAF5327467.1"/>
    <property type="molecule type" value="Genomic_DNA"/>
</dbReference>
<keyword evidence="20" id="KW-0275">Fatty acid biosynthesis</keyword>
<evidence type="ECO:0000256" key="17">
    <source>
        <dbReference type="ARBA" id="ARBA00023026"/>
    </source>
</evidence>
<evidence type="ECO:0000256" key="8">
    <source>
        <dbReference type="ARBA" id="ARBA00022516"/>
    </source>
</evidence>
<dbReference type="Pfam" id="PF00109">
    <property type="entry name" value="ketoacyl-synt"/>
    <property type="match status" value="1"/>
</dbReference>
<proteinExistence type="inferred from homology"/>
<keyword evidence="9" id="KW-0597">Phosphoprotein</keyword>
<dbReference type="Gene3D" id="3.30.70.3330">
    <property type="match status" value="1"/>
</dbReference>
<dbReference type="Pfam" id="PF22622">
    <property type="entry name" value="MFE-2_hydrat-2_N"/>
    <property type="match status" value="1"/>
</dbReference>
<dbReference type="Pfam" id="PF00698">
    <property type="entry name" value="Acyl_transf_1"/>
    <property type="match status" value="1"/>
</dbReference>
<evidence type="ECO:0000256" key="3">
    <source>
        <dbReference type="ARBA" id="ARBA00012878"/>
    </source>
</evidence>
<dbReference type="GO" id="GO:0000287">
    <property type="term" value="F:magnesium ion binding"/>
    <property type="evidence" value="ECO:0007669"/>
    <property type="project" value="InterPro"/>
</dbReference>
<name>A0A8H5BQ38_9AGAR</name>
<keyword evidence="10" id="KW-0808">Transferase</keyword>
<dbReference type="Pfam" id="PF16073">
    <property type="entry name" value="SAT"/>
    <property type="match status" value="1"/>
</dbReference>
<dbReference type="InterPro" id="IPR036291">
    <property type="entry name" value="NAD(P)-bd_dom_sf"/>
</dbReference>
<dbReference type="Pfam" id="PF18314">
    <property type="entry name" value="FAS_I_H"/>
    <property type="match status" value="1"/>
</dbReference>
<dbReference type="CDD" id="cd08950">
    <property type="entry name" value="KR_fFAS_SDR_c_like"/>
    <property type="match status" value="1"/>
</dbReference>
<evidence type="ECO:0000256" key="23">
    <source>
        <dbReference type="ARBA" id="ARBA00033756"/>
    </source>
</evidence>
<evidence type="ECO:0000256" key="11">
    <source>
        <dbReference type="ARBA" id="ARBA00022723"/>
    </source>
</evidence>
<organism evidence="30 31">
    <name type="scientific">Psilocybe cf. subviscida</name>
    <dbReference type="NCBI Taxonomy" id="2480587"/>
    <lineage>
        <taxon>Eukaryota</taxon>
        <taxon>Fungi</taxon>
        <taxon>Dikarya</taxon>
        <taxon>Basidiomycota</taxon>
        <taxon>Agaricomycotina</taxon>
        <taxon>Agaricomycetes</taxon>
        <taxon>Agaricomycetidae</taxon>
        <taxon>Agaricales</taxon>
        <taxon>Agaricineae</taxon>
        <taxon>Strophariaceae</taxon>
        <taxon>Psilocybe</taxon>
    </lineage>
</organism>
<feature type="compositionally biased region" description="Low complexity" evidence="27">
    <location>
        <begin position="2181"/>
        <end position="2199"/>
    </location>
</feature>
<evidence type="ECO:0000256" key="25">
    <source>
        <dbReference type="ARBA" id="ARBA00048508"/>
    </source>
</evidence>
<evidence type="ECO:0000256" key="5">
    <source>
        <dbReference type="ARBA" id="ARBA00013191"/>
    </source>
</evidence>
<comment type="catalytic activity">
    <reaction evidence="25">
        <text>a (3R)-hydroxyacyl-[ACP] + NADP(+) = a 3-oxoacyl-[ACP] + NADPH + H(+)</text>
        <dbReference type="Rhea" id="RHEA:17397"/>
        <dbReference type="Rhea" id="RHEA-COMP:9916"/>
        <dbReference type="Rhea" id="RHEA-COMP:9945"/>
        <dbReference type="ChEBI" id="CHEBI:15378"/>
        <dbReference type="ChEBI" id="CHEBI:57783"/>
        <dbReference type="ChEBI" id="CHEBI:58349"/>
        <dbReference type="ChEBI" id="CHEBI:78776"/>
        <dbReference type="ChEBI" id="CHEBI:78827"/>
        <dbReference type="EC" id="1.1.1.100"/>
    </reaction>
</comment>
<dbReference type="InterPro" id="IPR003965">
    <property type="entry name" value="Fatty_acid_synthase"/>
</dbReference>
<dbReference type="FunFam" id="3.30.70.2490:FF:000001">
    <property type="entry name" value="Fatty acid synthase subunit alpha"/>
    <property type="match status" value="1"/>
</dbReference>
<evidence type="ECO:0000256" key="22">
    <source>
        <dbReference type="ARBA" id="ARBA00023268"/>
    </source>
</evidence>
<dbReference type="NCBIfam" id="TIGR00556">
    <property type="entry name" value="pantethn_trn"/>
    <property type="match status" value="1"/>
</dbReference>
<dbReference type="Gene3D" id="3.90.25.70">
    <property type="match status" value="1"/>
</dbReference>
<dbReference type="FunFam" id="1.20.930.70:FF:000001">
    <property type="entry name" value="Fatty acid synthase beta subunit dehydratase"/>
    <property type="match status" value="1"/>
</dbReference>
<dbReference type="InterPro" id="IPR013565">
    <property type="entry name" value="Fas1/AflB-like_central"/>
</dbReference>
<dbReference type="GO" id="GO:0004316">
    <property type="term" value="F:3-oxoacyl-[acyl-carrier-protein] reductase (NADPH) activity"/>
    <property type="evidence" value="ECO:0007669"/>
    <property type="project" value="UniProtKB-EC"/>
</dbReference>
<dbReference type="InterPro" id="IPR002539">
    <property type="entry name" value="MaoC-like_dom"/>
</dbReference>
<evidence type="ECO:0000256" key="1">
    <source>
        <dbReference type="ARBA" id="ARBA00005005"/>
    </source>
</evidence>
<keyword evidence="18" id="KW-0520">NAD</keyword>
<dbReference type="Gene3D" id="6.20.240.10">
    <property type="match status" value="1"/>
</dbReference>
<dbReference type="Gene3D" id="3.20.20.70">
    <property type="entry name" value="Aldolase class I"/>
    <property type="match status" value="1"/>
</dbReference>
<dbReference type="InterPro" id="IPR020841">
    <property type="entry name" value="PKS_Beta-ketoAc_synthase_dom"/>
</dbReference>
<dbReference type="FunFam" id="3.90.25.70:FF:000001">
    <property type="entry name" value="Fatty acid synthase subunit alpha"/>
    <property type="match status" value="1"/>
</dbReference>
<keyword evidence="11" id="KW-0479">Metal-binding</keyword>
<evidence type="ECO:0000256" key="4">
    <source>
        <dbReference type="ARBA" id="ARBA00012948"/>
    </source>
</evidence>
<dbReference type="UniPathway" id="UPA00659"/>
<accession>A0A8H5BQ38</accession>
<dbReference type="GO" id="GO:0004315">
    <property type="term" value="F:3-oxoacyl-[acyl-carrier-protein] synthase activity"/>
    <property type="evidence" value="ECO:0007669"/>
    <property type="project" value="UniProtKB-EC"/>
</dbReference>
<dbReference type="OrthoDB" id="4251012at2759"/>
<dbReference type="InterPro" id="IPR013785">
    <property type="entry name" value="Aldolase_TIM"/>
</dbReference>
<dbReference type="Pfam" id="PF22235">
    <property type="entry name" value="FAS1_thioest_ins"/>
    <property type="match status" value="1"/>
</dbReference>
<dbReference type="Pfam" id="PF18325">
    <property type="entry name" value="Fas_alpha_ACP"/>
    <property type="match status" value="1"/>
</dbReference>
<dbReference type="GO" id="GO:0019171">
    <property type="term" value="F:(3R)-hydroxyacyl-[acyl-carrier-protein] dehydratase activity"/>
    <property type="evidence" value="ECO:0007669"/>
    <property type="project" value="InterPro"/>
</dbReference>
<dbReference type="Pfam" id="PF17951">
    <property type="entry name" value="FAS_meander"/>
    <property type="match status" value="1"/>
</dbReference>
<dbReference type="InterPro" id="IPR014031">
    <property type="entry name" value="Ketoacyl_synth_C"/>
</dbReference>
<keyword evidence="7" id="KW-0596">Phosphopantetheine</keyword>
<dbReference type="PANTHER" id="PTHR10982">
    <property type="entry name" value="MALONYL COA-ACYL CARRIER PROTEIN TRANSACYLASE"/>
    <property type="match status" value="1"/>
</dbReference>
<dbReference type="Gene3D" id="3.40.47.10">
    <property type="match status" value="1"/>
</dbReference>
<dbReference type="Proteomes" id="UP000567179">
    <property type="component" value="Unassembled WGS sequence"/>
</dbReference>
<comment type="caution">
    <text evidence="30">The sequence shown here is derived from an EMBL/GenBank/DDBJ whole genome shotgun (WGS) entry which is preliminary data.</text>
</comment>
<evidence type="ECO:0000256" key="16">
    <source>
        <dbReference type="ARBA" id="ARBA00023002"/>
    </source>
</evidence>
<dbReference type="InterPro" id="IPR029069">
    <property type="entry name" value="HotDog_dom_sf"/>
</dbReference>
<dbReference type="InterPro" id="IPR001227">
    <property type="entry name" value="Ac_transferase_dom_sf"/>
</dbReference>